<feature type="region of interest" description="Disordered" evidence="8">
    <location>
        <begin position="1"/>
        <end position="84"/>
    </location>
</feature>
<dbReference type="InterPro" id="IPR019394">
    <property type="entry name" value="TEX28/TMCC"/>
</dbReference>
<feature type="region of interest" description="Disordered" evidence="8">
    <location>
        <begin position="105"/>
        <end position="133"/>
    </location>
</feature>
<evidence type="ECO:0000256" key="4">
    <source>
        <dbReference type="ARBA" id="ARBA00022989"/>
    </source>
</evidence>
<feature type="transmembrane region" description="Helical" evidence="9">
    <location>
        <begin position="510"/>
        <end position="532"/>
    </location>
</feature>
<dbReference type="Proteomes" id="UP001054837">
    <property type="component" value="Unassembled WGS sequence"/>
</dbReference>
<gene>
    <name evidence="10" type="primary">Tmcc2</name>
    <name evidence="10" type="ORF">CDAR_249592</name>
</gene>
<dbReference type="Pfam" id="PF10267">
    <property type="entry name" value="Tmemb_cc2"/>
    <property type="match status" value="1"/>
</dbReference>
<dbReference type="EMBL" id="BPLQ01006243">
    <property type="protein sequence ID" value="GIY20999.1"/>
    <property type="molecule type" value="Genomic_DNA"/>
</dbReference>
<evidence type="ECO:0000256" key="1">
    <source>
        <dbReference type="ARBA" id="ARBA00004370"/>
    </source>
</evidence>
<evidence type="ECO:0000313" key="10">
    <source>
        <dbReference type="EMBL" id="GIY20999.1"/>
    </source>
</evidence>
<feature type="compositionally biased region" description="Polar residues" evidence="8">
    <location>
        <begin position="105"/>
        <end position="114"/>
    </location>
</feature>
<keyword evidence="11" id="KW-1185">Reference proteome</keyword>
<evidence type="ECO:0000256" key="7">
    <source>
        <dbReference type="SAM" id="Coils"/>
    </source>
</evidence>
<sequence>MAERFEATPSKSTYVADSGNKTMFKLHLQVLDSPPKNMKRKKSPLQQRRGGTSSDSNDSTKISTPHDSTKLSAPQHGNVSMSSPAVLHPPAFHVNLSPGLSAPSHSVVNNSADEWNNADDSAENDGAGLSGSLQSLGSAEGLNFYDLDETDGSSHVVNVQRTKAAIEHIQQKIIRTKELIKLEQTARDENVNEYLKLATNADKQQLQRIKNVFEKKNQKSAQLITQLQKKLENYSKRIRDLETHGIPRGVFRDMGQGIKDVRACIKSGISGNVMSKPREFAHLIKNKFGSADNINSMNKSEECNDEPELNIHGSALSTHSTRYTSDEENSSVASESGQNPNAGEAQVHSAVPSPHHHAALQSLPSGTESSTIHSIGPASFDLEPILQELRSQRDEYQHVVEEIESVKGQIQQESTFFSQALQEERYRYERLEEQMNDLIELHQNEIENLKQCIADMEEKVQYQSEERLRDVHDVLDNCQTRISRMEHQQHQHLQQLVTLDAVENSQARALLLKLVNIALTVLQVVLLLVATLSNIIMPFLRTRVRTLTTLLLIFLIVIICHQWPELLELCRSKAITLLPPLVKALSSNNSSISLNDRSQNPSLPNCMGQCYDAGKFGHIGKYEIFTFNTFWPTAFQTCIQS</sequence>
<organism evidence="10 11">
    <name type="scientific">Caerostris darwini</name>
    <dbReference type="NCBI Taxonomy" id="1538125"/>
    <lineage>
        <taxon>Eukaryota</taxon>
        <taxon>Metazoa</taxon>
        <taxon>Ecdysozoa</taxon>
        <taxon>Arthropoda</taxon>
        <taxon>Chelicerata</taxon>
        <taxon>Arachnida</taxon>
        <taxon>Araneae</taxon>
        <taxon>Araneomorphae</taxon>
        <taxon>Entelegynae</taxon>
        <taxon>Araneoidea</taxon>
        <taxon>Araneidae</taxon>
        <taxon>Caerostris</taxon>
    </lineage>
</organism>
<dbReference type="PANTHER" id="PTHR17613">
    <property type="entry name" value="CEREBRAL PROTEIN-11-RELATED"/>
    <property type="match status" value="1"/>
</dbReference>
<evidence type="ECO:0000256" key="6">
    <source>
        <dbReference type="ARBA" id="ARBA00023136"/>
    </source>
</evidence>
<feature type="compositionally biased region" description="Polar residues" evidence="8">
    <location>
        <begin position="330"/>
        <end position="341"/>
    </location>
</feature>
<keyword evidence="3 9" id="KW-0812">Transmembrane</keyword>
<comment type="subcellular location">
    <subcellularLocation>
        <location evidence="1">Membrane</location>
    </subcellularLocation>
</comment>
<evidence type="ECO:0000256" key="5">
    <source>
        <dbReference type="ARBA" id="ARBA00023054"/>
    </source>
</evidence>
<dbReference type="GO" id="GO:0016020">
    <property type="term" value="C:membrane"/>
    <property type="evidence" value="ECO:0007669"/>
    <property type="project" value="UniProtKB-SubCell"/>
</dbReference>
<feature type="region of interest" description="Disordered" evidence="8">
    <location>
        <begin position="317"/>
        <end position="376"/>
    </location>
</feature>
<feature type="compositionally biased region" description="Polar residues" evidence="8">
    <location>
        <begin position="9"/>
        <end position="21"/>
    </location>
</feature>
<comment type="caution">
    <text evidence="10">The sequence shown here is derived from an EMBL/GenBank/DDBJ whole genome shotgun (WGS) entry which is preliminary data.</text>
</comment>
<accession>A0AAV4RIZ4</accession>
<feature type="coiled-coil region" evidence="7">
    <location>
        <begin position="217"/>
        <end position="244"/>
    </location>
</feature>
<protein>
    <submittedName>
        <fullName evidence="10">Transmembrane and coiled-coil domains protein 2</fullName>
    </submittedName>
</protein>
<proteinExistence type="inferred from homology"/>
<evidence type="ECO:0000256" key="2">
    <source>
        <dbReference type="ARBA" id="ARBA00008108"/>
    </source>
</evidence>
<keyword evidence="5 7" id="KW-0175">Coiled coil</keyword>
<dbReference type="AlphaFoldDB" id="A0AAV4RIZ4"/>
<dbReference type="PANTHER" id="PTHR17613:SF14">
    <property type="entry name" value="DEMENTIN, ISOFORM H"/>
    <property type="match status" value="1"/>
</dbReference>
<feature type="compositionally biased region" description="Polar residues" evidence="8">
    <location>
        <begin position="362"/>
        <end position="373"/>
    </location>
</feature>
<keyword evidence="4 9" id="KW-1133">Transmembrane helix</keyword>
<keyword evidence="6 9" id="KW-0472">Membrane</keyword>
<dbReference type="GO" id="GO:0012505">
    <property type="term" value="C:endomembrane system"/>
    <property type="evidence" value="ECO:0007669"/>
    <property type="project" value="TreeGrafter"/>
</dbReference>
<evidence type="ECO:0000256" key="9">
    <source>
        <dbReference type="SAM" id="Phobius"/>
    </source>
</evidence>
<evidence type="ECO:0000313" key="11">
    <source>
        <dbReference type="Proteomes" id="UP001054837"/>
    </source>
</evidence>
<reference evidence="10 11" key="1">
    <citation type="submission" date="2021-06" db="EMBL/GenBank/DDBJ databases">
        <title>Caerostris darwini draft genome.</title>
        <authorList>
            <person name="Kono N."/>
            <person name="Arakawa K."/>
        </authorList>
    </citation>
    <scope>NUCLEOTIDE SEQUENCE [LARGE SCALE GENOMIC DNA]</scope>
</reference>
<feature type="coiled-coil region" evidence="7">
    <location>
        <begin position="386"/>
        <end position="466"/>
    </location>
</feature>
<evidence type="ECO:0000256" key="8">
    <source>
        <dbReference type="SAM" id="MobiDB-lite"/>
    </source>
</evidence>
<feature type="transmembrane region" description="Helical" evidence="9">
    <location>
        <begin position="544"/>
        <end position="564"/>
    </location>
</feature>
<comment type="similarity">
    <text evidence="2">Belongs to the TEX28 family.</text>
</comment>
<feature type="compositionally biased region" description="Polar residues" evidence="8">
    <location>
        <begin position="44"/>
        <end position="83"/>
    </location>
</feature>
<name>A0AAV4RIZ4_9ARAC</name>
<evidence type="ECO:0000256" key="3">
    <source>
        <dbReference type="ARBA" id="ARBA00022692"/>
    </source>
</evidence>